<accession>A0ABQ5GLR8</accession>
<comment type="caution">
    <text evidence="1">The sequence shown here is derived from an EMBL/GenBank/DDBJ whole genome shotgun (WGS) entry which is preliminary data.</text>
</comment>
<reference evidence="1" key="2">
    <citation type="submission" date="2022-01" db="EMBL/GenBank/DDBJ databases">
        <authorList>
            <person name="Yamashiro T."/>
            <person name="Shiraishi A."/>
            <person name="Satake H."/>
            <person name="Nakayama K."/>
        </authorList>
    </citation>
    <scope>NUCLEOTIDE SEQUENCE</scope>
</reference>
<reference evidence="1" key="1">
    <citation type="journal article" date="2022" name="Int. J. Mol. Sci.">
        <title>Draft Genome of Tanacetum Coccineum: Genomic Comparison of Closely Related Tanacetum-Family Plants.</title>
        <authorList>
            <person name="Yamashiro T."/>
            <person name="Shiraishi A."/>
            <person name="Nakayama K."/>
            <person name="Satake H."/>
        </authorList>
    </citation>
    <scope>NUCLEOTIDE SEQUENCE</scope>
</reference>
<gene>
    <name evidence="1" type="ORF">Tco_1043346</name>
</gene>
<evidence type="ECO:0000313" key="1">
    <source>
        <dbReference type="EMBL" id="GJT76621.1"/>
    </source>
</evidence>
<evidence type="ECO:0000313" key="2">
    <source>
        <dbReference type="Proteomes" id="UP001151760"/>
    </source>
</evidence>
<dbReference type="EMBL" id="BQNB010018639">
    <property type="protein sequence ID" value="GJT76621.1"/>
    <property type="molecule type" value="Genomic_DNA"/>
</dbReference>
<sequence>MALVQDGRDKIVISRLLLVNQARKCHVEERKAQGLMKFTLSVLSKEAQSSNHTDARLEIRVSLALIQRPINYSSIIGEIVRPVDLKERGMQANNLEGS</sequence>
<dbReference type="Proteomes" id="UP001151760">
    <property type="component" value="Unassembled WGS sequence"/>
</dbReference>
<keyword evidence="2" id="KW-1185">Reference proteome</keyword>
<name>A0ABQ5GLR8_9ASTR</name>
<organism evidence="1 2">
    <name type="scientific">Tanacetum coccineum</name>
    <dbReference type="NCBI Taxonomy" id="301880"/>
    <lineage>
        <taxon>Eukaryota</taxon>
        <taxon>Viridiplantae</taxon>
        <taxon>Streptophyta</taxon>
        <taxon>Embryophyta</taxon>
        <taxon>Tracheophyta</taxon>
        <taxon>Spermatophyta</taxon>
        <taxon>Magnoliopsida</taxon>
        <taxon>eudicotyledons</taxon>
        <taxon>Gunneridae</taxon>
        <taxon>Pentapetalae</taxon>
        <taxon>asterids</taxon>
        <taxon>campanulids</taxon>
        <taxon>Asterales</taxon>
        <taxon>Asteraceae</taxon>
        <taxon>Asteroideae</taxon>
        <taxon>Anthemideae</taxon>
        <taxon>Anthemidinae</taxon>
        <taxon>Tanacetum</taxon>
    </lineage>
</organism>
<protein>
    <submittedName>
        <fullName evidence="1">Uncharacterized protein</fullName>
    </submittedName>
</protein>
<proteinExistence type="predicted"/>